<reference evidence="2" key="1">
    <citation type="journal article" date="2019" name="Sci. Rep.">
        <title>Draft genome of Tanacetum cinerariifolium, the natural source of mosquito coil.</title>
        <authorList>
            <person name="Yamashiro T."/>
            <person name="Shiraishi A."/>
            <person name="Satake H."/>
            <person name="Nakayama K."/>
        </authorList>
    </citation>
    <scope>NUCLEOTIDE SEQUENCE</scope>
</reference>
<dbReference type="EMBL" id="BKCJ011830633">
    <property type="protein sequence ID" value="GFD56536.1"/>
    <property type="molecule type" value="Genomic_DNA"/>
</dbReference>
<proteinExistence type="predicted"/>
<feature type="region of interest" description="Disordered" evidence="1">
    <location>
        <begin position="1"/>
        <end position="85"/>
    </location>
</feature>
<feature type="compositionally biased region" description="Basic and acidic residues" evidence="1">
    <location>
        <begin position="1"/>
        <end position="12"/>
    </location>
</feature>
<gene>
    <name evidence="2" type="ORF">Tci_928505</name>
</gene>
<sequence length="85" mass="9254">GRPDRRPAEQRRATGRGGTGQGSGADPHAAVQRHAELQPASGRRAEVRLHPPQRSPRQPARRRQPPLQHLHAADLPPAAECSPYP</sequence>
<organism evidence="2">
    <name type="scientific">Tanacetum cinerariifolium</name>
    <name type="common">Dalmatian daisy</name>
    <name type="synonym">Chrysanthemum cinerariifolium</name>
    <dbReference type="NCBI Taxonomy" id="118510"/>
    <lineage>
        <taxon>Eukaryota</taxon>
        <taxon>Viridiplantae</taxon>
        <taxon>Streptophyta</taxon>
        <taxon>Embryophyta</taxon>
        <taxon>Tracheophyta</taxon>
        <taxon>Spermatophyta</taxon>
        <taxon>Magnoliopsida</taxon>
        <taxon>eudicotyledons</taxon>
        <taxon>Gunneridae</taxon>
        <taxon>Pentapetalae</taxon>
        <taxon>asterids</taxon>
        <taxon>campanulids</taxon>
        <taxon>Asterales</taxon>
        <taxon>Asteraceae</taxon>
        <taxon>Asteroideae</taxon>
        <taxon>Anthemideae</taxon>
        <taxon>Anthemidinae</taxon>
        <taxon>Tanacetum</taxon>
    </lineage>
</organism>
<evidence type="ECO:0000313" key="2">
    <source>
        <dbReference type="EMBL" id="GFD56536.1"/>
    </source>
</evidence>
<feature type="non-terminal residue" evidence="2">
    <location>
        <position position="1"/>
    </location>
</feature>
<comment type="caution">
    <text evidence="2">The sequence shown here is derived from an EMBL/GenBank/DDBJ whole genome shotgun (WGS) entry which is preliminary data.</text>
</comment>
<dbReference type="AlphaFoldDB" id="A0A699XF79"/>
<name>A0A699XF79_TANCI</name>
<evidence type="ECO:0000256" key="1">
    <source>
        <dbReference type="SAM" id="MobiDB-lite"/>
    </source>
</evidence>
<accession>A0A699XF79</accession>
<protein>
    <submittedName>
        <fullName evidence="2">Uncharacterized protein</fullName>
    </submittedName>
</protein>